<dbReference type="Gene3D" id="1.25.40.10">
    <property type="entry name" value="Tetratricopeptide repeat domain"/>
    <property type="match status" value="2"/>
</dbReference>
<dbReference type="GO" id="GO:0005739">
    <property type="term" value="C:mitochondrion"/>
    <property type="evidence" value="ECO:0007669"/>
    <property type="project" value="TreeGrafter"/>
</dbReference>
<accession>A0A3P8PDN6</accession>
<reference evidence="2" key="3">
    <citation type="submission" date="2025-09" db="UniProtKB">
        <authorList>
            <consortium name="Ensembl"/>
        </authorList>
    </citation>
    <scope>IDENTIFICATION</scope>
</reference>
<dbReference type="PANTHER" id="PTHR45011">
    <property type="entry name" value="DAP3-BINDING CELL DEATH ENHANCER 1"/>
    <property type="match status" value="1"/>
</dbReference>
<dbReference type="Bgee" id="ENSACLG00000010266">
    <property type="expression patterns" value="Expressed in zone of skin and 8 other cell types or tissues"/>
</dbReference>
<dbReference type="InterPro" id="IPR006597">
    <property type="entry name" value="Sel1-like"/>
</dbReference>
<organism evidence="2 3">
    <name type="scientific">Astatotilapia calliptera</name>
    <name type="common">Eastern happy</name>
    <name type="synonym">Chromis callipterus</name>
    <dbReference type="NCBI Taxonomy" id="8154"/>
    <lineage>
        <taxon>Eukaryota</taxon>
        <taxon>Metazoa</taxon>
        <taxon>Chordata</taxon>
        <taxon>Craniata</taxon>
        <taxon>Vertebrata</taxon>
        <taxon>Euteleostomi</taxon>
        <taxon>Actinopterygii</taxon>
        <taxon>Neopterygii</taxon>
        <taxon>Teleostei</taxon>
        <taxon>Neoteleostei</taxon>
        <taxon>Acanthomorphata</taxon>
        <taxon>Ovalentaria</taxon>
        <taxon>Cichlomorphae</taxon>
        <taxon>Cichliformes</taxon>
        <taxon>Cichlidae</taxon>
        <taxon>African cichlids</taxon>
        <taxon>Pseudocrenilabrinae</taxon>
        <taxon>Haplochromini</taxon>
        <taxon>Astatotilapia</taxon>
    </lineage>
</organism>
<dbReference type="Ensembl" id="ENSACLT00000015454.2">
    <property type="protein sequence ID" value="ENSACLP00000015099.2"/>
    <property type="gene ID" value="ENSACLG00000010266.2"/>
</dbReference>
<keyword evidence="3" id="KW-1185">Reference proteome</keyword>
<proteinExistence type="predicted"/>
<feature type="region of interest" description="Disordered" evidence="1">
    <location>
        <begin position="206"/>
        <end position="225"/>
    </location>
</feature>
<reference evidence="2" key="2">
    <citation type="submission" date="2025-08" db="UniProtKB">
        <authorList>
            <consortium name="Ensembl"/>
        </authorList>
    </citation>
    <scope>IDENTIFICATION</scope>
</reference>
<feature type="region of interest" description="Disordered" evidence="1">
    <location>
        <begin position="154"/>
        <end position="176"/>
    </location>
</feature>
<feature type="compositionally biased region" description="Basic and acidic residues" evidence="1">
    <location>
        <begin position="210"/>
        <end position="219"/>
    </location>
</feature>
<dbReference type="GO" id="GO:0008625">
    <property type="term" value="P:extrinsic apoptotic signaling pathway via death domain receptors"/>
    <property type="evidence" value="ECO:0007669"/>
    <property type="project" value="TreeGrafter"/>
</dbReference>
<dbReference type="GeneTree" id="ENSGT00390000002137"/>
<evidence type="ECO:0008006" key="4">
    <source>
        <dbReference type="Google" id="ProtNLM"/>
    </source>
</evidence>
<dbReference type="SUPFAM" id="SSF81901">
    <property type="entry name" value="HCP-like"/>
    <property type="match status" value="2"/>
</dbReference>
<name>A0A3P8PDN6_ASTCA</name>
<dbReference type="SMART" id="SM00671">
    <property type="entry name" value="SEL1"/>
    <property type="match status" value="4"/>
</dbReference>
<feature type="region of interest" description="Disordered" evidence="1">
    <location>
        <begin position="37"/>
        <end position="66"/>
    </location>
</feature>
<protein>
    <recommendedName>
        <fullName evidence="4">Death ligand signal enhancer</fullName>
    </recommendedName>
</protein>
<dbReference type="InterPro" id="IPR011990">
    <property type="entry name" value="TPR-like_helical_dom_sf"/>
</dbReference>
<dbReference type="PANTHER" id="PTHR45011:SF1">
    <property type="entry name" value="DAP3-BINDING CELL DEATH ENHANCER 1"/>
    <property type="match status" value="1"/>
</dbReference>
<evidence type="ECO:0000313" key="2">
    <source>
        <dbReference type="Ensembl" id="ENSACLP00000015099.2"/>
    </source>
</evidence>
<evidence type="ECO:0000313" key="3">
    <source>
        <dbReference type="Proteomes" id="UP000265100"/>
    </source>
</evidence>
<sequence>MWRLHGFVGRVLHRYHGNSTLRLSQNHHVEDEVINSSAVLSTSRHSPDNRSQEEEDGERRRKQRTFQSKYAEFPRYTALDAVGWGAAAVLFMQLCRRIHSQFSSSTEPSPSPGALSAPSTLHNCGYHILLEILSRHDVLPRGRNVLCLQGVLERQNQDQSPTQSSDSDSSSTQDQLTAISDHQRELLIQDALIPEDEFLSASCPLQDDASQDKAEKPDTSDEEMLSDEERLAAAALNLRRVEDVCVPVVLNIIGHYLSAHLKKKTYLSDKLNTYCCWSQMKWPLHGYFFSSCMFPYFLFYISLCTTGLENAKRENHQEAFTCFLAAAQQGYSKAQFNVAVCYEKGRGVSKNKEKALHYYRQAAASGHRQAQYRCAKLLLTSRGHQSPEELSTAIDLLEQAAAAGLTKAQLSLASIYAQDTVKYGCKSIQNLEMAAESGDDTAQLFLGNCYESGFVVQQNLRTAIKFYKQAARAGNKQAERLLRPPNETYTKESVLRSIHSAPCFSKTFSPLSSCVTPSTSQPTALPLLPHSWSTGSLSGLPSLSSVPLHLHSPSTERRSCQWTVGIG</sequence>
<dbReference type="AlphaFoldDB" id="A0A3P8PDN6"/>
<dbReference type="InterPro" id="IPR052748">
    <property type="entry name" value="ISR_Activator"/>
</dbReference>
<reference evidence="2" key="1">
    <citation type="submission" date="2018-05" db="EMBL/GenBank/DDBJ databases">
        <authorList>
            <person name="Datahose"/>
        </authorList>
    </citation>
    <scope>NUCLEOTIDE SEQUENCE</scope>
</reference>
<dbReference type="Pfam" id="PF08238">
    <property type="entry name" value="Sel1"/>
    <property type="match status" value="4"/>
</dbReference>
<feature type="compositionally biased region" description="Low complexity" evidence="1">
    <location>
        <begin position="157"/>
        <end position="175"/>
    </location>
</feature>
<evidence type="ECO:0000256" key="1">
    <source>
        <dbReference type="SAM" id="MobiDB-lite"/>
    </source>
</evidence>
<dbReference type="Proteomes" id="UP000265100">
    <property type="component" value="Chromosome 2"/>
</dbReference>